<dbReference type="GO" id="GO:0071540">
    <property type="term" value="C:eukaryotic translation initiation factor 3 complex, eIF3e"/>
    <property type="evidence" value="ECO:0007669"/>
    <property type="project" value="UniProtKB-UniRule"/>
</dbReference>
<dbReference type="GO" id="GO:0003735">
    <property type="term" value="F:structural constituent of ribosome"/>
    <property type="evidence" value="ECO:0007669"/>
    <property type="project" value="InterPro"/>
</dbReference>
<dbReference type="EMBL" id="CP118376">
    <property type="protein sequence ID" value="WFD43320.1"/>
    <property type="molecule type" value="Genomic_DNA"/>
</dbReference>
<keyword evidence="2 7" id="KW-0963">Cytoplasm</keyword>
<organism evidence="10 11">
    <name type="scientific">Malassezia psittaci</name>
    <dbReference type="NCBI Taxonomy" id="1821823"/>
    <lineage>
        <taxon>Eukaryota</taxon>
        <taxon>Fungi</taxon>
        <taxon>Dikarya</taxon>
        <taxon>Basidiomycota</taxon>
        <taxon>Ustilaginomycotina</taxon>
        <taxon>Malasseziomycetes</taxon>
        <taxon>Malasseziales</taxon>
        <taxon>Malasseziaceae</taxon>
        <taxon>Malassezia</taxon>
    </lineage>
</organism>
<dbReference type="GO" id="GO:0033290">
    <property type="term" value="C:eukaryotic 48S preinitiation complex"/>
    <property type="evidence" value="ECO:0007669"/>
    <property type="project" value="UniProtKB-UniRule"/>
</dbReference>
<dbReference type="HAMAP" id="MF_03004">
    <property type="entry name" value="eIF3e"/>
    <property type="match status" value="1"/>
</dbReference>
<evidence type="ECO:0000256" key="4">
    <source>
        <dbReference type="ARBA" id="ARBA00022917"/>
    </source>
</evidence>
<sequence length="573" mass="65632">MGSSSNPAHKAGVPRTGIVWGINRGHPTTRRALPERRVNKKGVASERVNTIRSIVREVTGFAPYERRAMELIRNSKPDIALEYLLTHLDPHLCFPLLSHLSHIDLFDAHDLAKAQYELAKHTNMIDYTLQFHKQAYPDEAEPKDVLERRKQLQEKSATLEKQAEKVLSVIEDPSVAQALKQDKARNLEWLQQNYSLIKEQIDALFHYGYFHFSCGNYKEASSYLYHYGVLAPENKYTASMLWGKLACDTLTGDWDRALEDVRQLREHIDAQRATTSAVAGSHNEVTHEDILQKRNWLLHWSLFVWFNHPSGRTKLVELFMSPAYLATVQMSCWWLLRYIIVALVITRRQVSRGYVVETSGNPTGQQTSSNPTNKLSTHAALRELNKVIQLESYRLEADPFVDFFRNLYLELDFDQAQEQLIKAEKVAKEDFFLQEHVSEFVENARCMITEAYCRIYKDVSIADLAKYLNLSEDQGKEWITKLANDGKTDIKIEIKDDMLHFNQSRPVLYQSVIDKTRGITLRTSAVFQALDRHSQAINTNLDSNQAEGDGNHDESSAPMEQSTSLTEESVADA</sequence>
<dbReference type="PANTHER" id="PTHR10317">
    <property type="entry name" value="EUKARYOTIC TRANSLATION INITIATION FACTOR 3 SUBUNIT E"/>
    <property type="match status" value="1"/>
</dbReference>
<comment type="function">
    <text evidence="7">Component of the eukaryotic translation initiation factor 3 (eIF-3) complex, which is involved in protein synthesis of a specialized repertoire of mRNAs and, together with other initiation factors, stimulates binding of mRNA and methionyl-tRNAi to the 40S ribosome. The eIF-3 complex specifically targets and initiates translation of a subset of mRNAs involved in cell proliferation.</text>
</comment>
<reference evidence="10" key="1">
    <citation type="submission" date="2023-02" db="EMBL/GenBank/DDBJ databases">
        <title>Mating type loci evolution in Malassezia.</title>
        <authorList>
            <person name="Coelho M.A."/>
        </authorList>
    </citation>
    <scope>NUCLEOTIDE SEQUENCE</scope>
    <source>
        <strain evidence="10">CBS 14136</strain>
    </source>
</reference>
<comment type="similarity">
    <text evidence="1">Belongs to the eukaryotic ribosomal protein eL36 family.</text>
</comment>
<keyword evidence="6" id="KW-0687">Ribonucleoprotein</keyword>
<accession>A0AAF0JE87</accession>
<feature type="compositionally biased region" description="Polar residues" evidence="8">
    <location>
        <begin position="558"/>
        <end position="567"/>
    </location>
</feature>
<dbReference type="SMART" id="SM01186">
    <property type="entry name" value="eIF3_N"/>
    <property type="match status" value="1"/>
</dbReference>
<evidence type="ECO:0000313" key="10">
    <source>
        <dbReference type="EMBL" id="WFD43320.1"/>
    </source>
</evidence>
<dbReference type="SMART" id="SM00088">
    <property type="entry name" value="PINT"/>
    <property type="match status" value="1"/>
</dbReference>
<dbReference type="PROSITE" id="PS50250">
    <property type="entry name" value="PCI"/>
    <property type="match status" value="1"/>
</dbReference>
<evidence type="ECO:0000313" key="11">
    <source>
        <dbReference type="Proteomes" id="UP001214628"/>
    </source>
</evidence>
<evidence type="ECO:0000259" key="9">
    <source>
        <dbReference type="PROSITE" id="PS50250"/>
    </source>
</evidence>
<name>A0AAF0JE87_9BASI</name>
<proteinExistence type="inferred from homology"/>
<dbReference type="InterPro" id="IPR036390">
    <property type="entry name" value="WH_DNA-bd_sf"/>
</dbReference>
<comment type="similarity">
    <text evidence="7">Belongs to the eIF-3 subunit E family.</text>
</comment>
<gene>
    <name evidence="7 10" type="primary">INT6</name>
    <name evidence="10" type="ORF">MPSI1_001981</name>
</gene>
<dbReference type="GO" id="GO:0005840">
    <property type="term" value="C:ribosome"/>
    <property type="evidence" value="ECO:0007669"/>
    <property type="project" value="UniProtKB-KW"/>
</dbReference>
<comment type="subunit">
    <text evidence="7">Component of the eukaryotic translation initiation factor 3 (eIF-3) complex.</text>
</comment>
<dbReference type="InterPro" id="IPR000717">
    <property type="entry name" value="PCI_dom"/>
</dbReference>
<dbReference type="InterPro" id="IPR038097">
    <property type="entry name" value="Ribosomal_eL36_sf"/>
</dbReference>
<evidence type="ECO:0000256" key="1">
    <source>
        <dbReference type="ARBA" id="ARBA00006509"/>
    </source>
</evidence>
<evidence type="ECO:0000256" key="5">
    <source>
        <dbReference type="ARBA" id="ARBA00022980"/>
    </source>
</evidence>
<dbReference type="InterPro" id="IPR019010">
    <property type="entry name" value="eIF3e_N"/>
</dbReference>
<dbReference type="Pfam" id="PF01399">
    <property type="entry name" value="PCI"/>
    <property type="match status" value="1"/>
</dbReference>
<dbReference type="GO" id="GO:0003743">
    <property type="term" value="F:translation initiation factor activity"/>
    <property type="evidence" value="ECO:0007669"/>
    <property type="project" value="UniProtKB-UniRule"/>
</dbReference>
<protein>
    <recommendedName>
        <fullName evidence="7">Eukaryotic translation initiation factor 3 subunit E</fullName>
        <shortName evidence="7">eIF3e</shortName>
    </recommendedName>
</protein>
<dbReference type="GO" id="GO:0016282">
    <property type="term" value="C:eukaryotic 43S preinitiation complex"/>
    <property type="evidence" value="ECO:0007669"/>
    <property type="project" value="UniProtKB-UniRule"/>
</dbReference>
<dbReference type="AlphaFoldDB" id="A0AAF0JE87"/>
<evidence type="ECO:0000256" key="8">
    <source>
        <dbReference type="SAM" id="MobiDB-lite"/>
    </source>
</evidence>
<dbReference type="GO" id="GO:0001732">
    <property type="term" value="P:formation of cytoplasmic translation initiation complex"/>
    <property type="evidence" value="ECO:0007669"/>
    <property type="project" value="UniProtKB-UniRule"/>
</dbReference>
<dbReference type="SUPFAM" id="SSF46785">
    <property type="entry name" value="Winged helix' DNA-binding domain"/>
    <property type="match status" value="1"/>
</dbReference>
<feature type="region of interest" description="Disordered" evidence="8">
    <location>
        <begin position="541"/>
        <end position="573"/>
    </location>
</feature>
<dbReference type="Gene3D" id="1.10.10.1760">
    <property type="entry name" value="60S ribosomal protein L36"/>
    <property type="match status" value="1"/>
</dbReference>
<keyword evidence="11" id="KW-1185">Reference proteome</keyword>
<evidence type="ECO:0000256" key="3">
    <source>
        <dbReference type="ARBA" id="ARBA00022540"/>
    </source>
</evidence>
<evidence type="ECO:0000256" key="7">
    <source>
        <dbReference type="HAMAP-Rule" id="MF_03004"/>
    </source>
</evidence>
<dbReference type="Pfam" id="PF09440">
    <property type="entry name" value="eIF3_N"/>
    <property type="match status" value="1"/>
</dbReference>
<keyword evidence="4 7" id="KW-0648">Protein biosynthesis</keyword>
<keyword evidence="5" id="KW-0689">Ribosomal protein</keyword>
<keyword evidence="3 7" id="KW-0396">Initiation factor</keyword>
<dbReference type="CDD" id="cd21378">
    <property type="entry name" value="eIF3E"/>
    <property type="match status" value="1"/>
</dbReference>
<dbReference type="Proteomes" id="UP001214628">
    <property type="component" value="Chromosome 2"/>
</dbReference>
<dbReference type="InterPro" id="IPR000509">
    <property type="entry name" value="Ribosomal_eL36"/>
</dbReference>
<comment type="subcellular location">
    <subcellularLocation>
        <location evidence="7">Cytoplasm</location>
    </subcellularLocation>
</comment>
<dbReference type="PROSITE" id="PS01190">
    <property type="entry name" value="RIBOSOMAL_L36E"/>
    <property type="match status" value="1"/>
</dbReference>
<evidence type="ECO:0000256" key="2">
    <source>
        <dbReference type="ARBA" id="ARBA00022490"/>
    </source>
</evidence>
<dbReference type="InterPro" id="IPR016650">
    <property type="entry name" value="eIF3e"/>
</dbReference>
<feature type="domain" description="PCI" evidence="9">
    <location>
        <begin position="316"/>
        <end position="506"/>
    </location>
</feature>
<evidence type="ECO:0000256" key="6">
    <source>
        <dbReference type="ARBA" id="ARBA00023274"/>
    </source>
</evidence>